<dbReference type="AlphaFoldDB" id="A0A9I9DZB0"/>
<protein>
    <submittedName>
        <fullName evidence="2">Uncharacterized protein</fullName>
    </submittedName>
</protein>
<reference evidence="2" key="1">
    <citation type="submission" date="2023-03" db="UniProtKB">
        <authorList>
            <consortium name="EnsemblPlants"/>
        </authorList>
    </citation>
    <scope>IDENTIFICATION</scope>
</reference>
<proteinExistence type="predicted"/>
<feature type="region of interest" description="Disordered" evidence="1">
    <location>
        <begin position="33"/>
        <end position="58"/>
    </location>
</feature>
<dbReference type="EnsemblPlants" id="MELO3C025949.2.1">
    <property type="protein sequence ID" value="MELO3C025949.2.1"/>
    <property type="gene ID" value="MELO3C025949.2"/>
</dbReference>
<sequence>MVKVKGGEVEYRRGQVVEGEGDRRRIREIERVRRRRGRRAPAAAESGDCETATSGAAL</sequence>
<accession>A0A9I9DZB0</accession>
<name>A0A9I9DZB0_CUCME</name>
<dbReference type="Gramene" id="MELO3C025949.2.1">
    <property type="protein sequence ID" value="MELO3C025949.2.1"/>
    <property type="gene ID" value="MELO3C025949.2"/>
</dbReference>
<evidence type="ECO:0000313" key="2">
    <source>
        <dbReference type="EnsemblPlants" id="MELO3C025949.2.1"/>
    </source>
</evidence>
<organism evidence="2">
    <name type="scientific">Cucumis melo</name>
    <name type="common">Muskmelon</name>
    <dbReference type="NCBI Taxonomy" id="3656"/>
    <lineage>
        <taxon>Eukaryota</taxon>
        <taxon>Viridiplantae</taxon>
        <taxon>Streptophyta</taxon>
        <taxon>Embryophyta</taxon>
        <taxon>Tracheophyta</taxon>
        <taxon>Spermatophyta</taxon>
        <taxon>Magnoliopsida</taxon>
        <taxon>eudicotyledons</taxon>
        <taxon>Gunneridae</taxon>
        <taxon>Pentapetalae</taxon>
        <taxon>rosids</taxon>
        <taxon>fabids</taxon>
        <taxon>Cucurbitales</taxon>
        <taxon>Cucurbitaceae</taxon>
        <taxon>Benincaseae</taxon>
        <taxon>Cucumis</taxon>
    </lineage>
</organism>
<evidence type="ECO:0000256" key="1">
    <source>
        <dbReference type="SAM" id="MobiDB-lite"/>
    </source>
</evidence>